<dbReference type="PANTHER" id="PTHR31973">
    <property type="entry name" value="POLYPROTEIN, PUTATIVE-RELATED"/>
    <property type="match status" value="1"/>
</dbReference>
<dbReference type="EMBL" id="JADFTS010000008">
    <property type="protein sequence ID" value="KAF9593578.1"/>
    <property type="molecule type" value="Genomic_DNA"/>
</dbReference>
<accession>A0A835HAU5</accession>
<feature type="region of interest" description="Disordered" evidence="2">
    <location>
        <begin position="384"/>
        <end position="405"/>
    </location>
</feature>
<dbReference type="GO" id="GO:0008270">
    <property type="term" value="F:zinc ion binding"/>
    <property type="evidence" value="ECO:0007669"/>
    <property type="project" value="UniProtKB-KW"/>
</dbReference>
<proteinExistence type="predicted"/>
<dbReference type="AlphaFoldDB" id="A0A835HAU5"/>
<evidence type="ECO:0000256" key="2">
    <source>
        <dbReference type="SAM" id="MobiDB-lite"/>
    </source>
</evidence>
<organism evidence="4 5">
    <name type="scientific">Coptis chinensis</name>
    <dbReference type="NCBI Taxonomy" id="261450"/>
    <lineage>
        <taxon>Eukaryota</taxon>
        <taxon>Viridiplantae</taxon>
        <taxon>Streptophyta</taxon>
        <taxon>Embryophyta</taxon>
        <taxon>Tracheophyta</taxon>
        <taxon>Spermatophyta</taxon>
        <taxon>Magnoliopsida</taxon>
        <taxon>Ranunculales</taxon>
        <taxon>Ranunculaceae</taxon>
        <taxon>Coptidoideae</taxon>
        <taxon>Coptis</taxon>
    </lineage>
</organism>
<comment type="caution">
    <text evidence="4">The sequence shown here is derived from an EMBL/GenBank/DDBJ whole genome shotgun (WGS) entry which is preliminary data.</text>
</comment>
<dbReference type="PROSITE" id="PS50158">
    <property type="entry name" value="ZF_CCHC"/>
    <property type="match status" value="1"/>
</dbReference>
<dbReference type="Proteomes" id="UP000631114">
    <property type="component" value="Unassembled WGS sequence"/>
</dbReference>
<feature type="compositionally biased region" description="Acidic residues" evidence="2">
    <location>
        <begin position="98"/>
        <end position="107"/>
    </location>
</feature>
<gene>
    <name evidence="4" type="ORF">IFM89_024212</name>
</gene>
<protein>
    <recommendedName>
        <fullName evidence="3">CCHC-type domain-containing protein</fullName>
    </recommendedName>
</protein>
<evidence type="ECO:0000313" key="5">
    <source>
        <dbReference type="Proteomes" id="UP000631114"/>
    </source>
</evidence>
<evidence type="ECO:0000313" key="4">
    <source>
        <dbReference type="EMBL" id="KAF9593578.1"/>
    </source>
</evidence>
<evidence type="ECO:0000256" key="1">
    <source>
        <dbReference type="PROSITE-ProRule" id="PRU00047"/>
    </source>
</evidence>
<feature type="region of interest" description="Disordered" evidence="2">
    <location>
        <begin position="425"/>
        <end position="444"/>
    </location>
</feature>
<feature type="region of interest" description="Disordered" evidence="2">
    <location>
        <begin position="95"/>
        <end position="120"/>
    </location>
</feature>
<sequence length="444" mass="51249">MDQDFCTQNIHEYLDELKHASEGLNDVENAENMVYESDNTELNGGLNGELNDGLNGKFNGGLNDELNAGSDDEGDKYKYDKTFGPVFGSWMDAGYDSVESESDDDEYNPTYRDYSDNDLDNDIDPMVVDEEVHLEEELQGSVLANVMGISRSIYEEEEVAKVANPVVEKFGLCELKPKMVAYLLRLAWGVFVTMAIKHRFSFRQVRNDKFRVILVCKEPSSHYFPDSNHRYCFRHMYKNFKKIYSGELWENLVWGAARAYKKQELTRILGIINKNDPKALDWFDRETRSSWARAHFDWISKCDELTNNFSESFNNWILKIRDKPLVRFIDRVANVRNSLCTCSCCHQKEESGKVVKIIIIYPYLYSQDDPEELVLPPEMANKVGRPRKQRIKGDDEPPKTRRKCTKCGELGHKSITCDQRQKGIYGKKKRKGVPGQEEPTEALV</sequence>
<keyword evidence="1" id="KW-0862">Zinc</keyword>
<name>A0A835HAU5_9MAGN</name>
<keyword evidence="1" id="KW-0863">Zinc-finger</keyword>
<feature type="domain" description="CCHC-type" evidence="3">
    <location>
        <begin position="402"/>
        <end position="419"/>
    </location>
</feature>
<dbReference type="OrthoDB" id="1937322at2759"/>
<dbReference type="GO" id="GO:0003676">
    <property type="term" value="F:nucleic acid binding"/>
    <property type="evidence" value="ECO:0007669"/>
    <property type="project" value="InterPro"/>
</dbReference>
<dbReference type="InterPro" id="IPR001878">
    <property type="entry name" value="Znf_CCHC"/>
</dbReference>
<evidence type="ECO:0000259" key="3">
    <source>
        <dbReference type="PROSITE" id="PS50158"/>
    </source>
</evidence>
<reference evidence="4 5" key="1">
    <citation type="submission" date="2020-10" db="EMBL/GenBank/DDBJ databases">
        <title>The Coptis chinensis genome and diversification of protoberbering-type alkaloids.</title>
        <authorList>
            <person name="Wang B."/>
            <person name="Shu S."/>
            <person name="Song C."/>
            <person name="Liu Y."/>
        </authorList>
    </citation>
    <scope>NUCLEOTIDE SEQUENCE [LARGE SCALE GENOMIC DNA]</scope>
    <source>
        <strain evidence="4">HL-2020</strain>
        <tissue evidence="4">Leaf</tissue>
    </source>
</reference>
<dbReference type="PANTHER" id="PTHR31973:SF187">
    <property type="entry name" value="MUTATOR TRANSPOSASE MUDRA PROTEIN"/>
    <property type="match status" value="1"/>
</dbReference>
<keyword evidence="5" id="KW-1185">Reference proteome</keyword>
<keyword evidence="1" id="KW-0479">Metal-binding</keyword>